<keyword evidence="4" id="KW-0460">Magnesium</keyword>
<proteinExistence type="predicted"/>
<evidence type="ECO:0000313" key="8">
    <source>
        <dbReference type="Proteomes" id="UP000789595"/>
    </source>
</evidence>
<dbReference type="Gene3D" id="3.40.50.300">
    <property type="entry name" value="P-loop containing nucleotide triphosphate hydrolases"/>
    <property type="match status" value="1"/>
</dbReference>
<organism evidence="6">
    <name type="scientific">Pelagomonas calceolata</name>
    <dbReference type="NCBI Taxonomy" id="35677"/>
    <lineage>
        <taxon>Eukaryota</taxon>
        <taxon>Sar</taxon>
        <taxon>Stramenopiles</taxon>
        <taxon>Ochrophyta</taxon>
        <taxon>Pelagophyceae</taxon>
        <taxon>Pelagomonadales</taxon>
        <taxon>Pelagomonadaceae</taxon>
        <taxon>Pelagomonas</taxon>
    </lineage>
</organism>
<keyword evidence="1 3" id="KW-0547">Nucleotide-binding</keyword>
<reference evidence="7" key="2">
    <citation type="submission" date="2021-11" db="EMBL/GenBank/DDBJ databases">
        <authorList>
            <consortium name="Genoscope - CEA"/>
            <person name="William W."/>
        </authorList>
    </citation>
    <scope>NUCLEOTIDE SEQUENCE</scope>
</reference>
<evidence type="ECO:0000256" key="5">
    <source>
        <dbReference type="SAM" id="MobiDB-lite"/>
    </source>
</evidence>
<name>A0A7S3ZR93_9STRA</name>
<feature type="binding site" evidence="3">
    <location>
        <begin position="173"/>
        <end position="176"/>
    </location>
    <ligand>
        <name>GTP</name>
        <dbReference type="ChEBI" id="CHEBI:37565"/>
    </ligand>
</feature>
<keyword evidence="4" id="KW-0479">Metal-binding</keyword>
<dbReference type="Proteomes" id="UP000789595">
    <property type="component" value="Unassembled WGS sequence"/>
</dbReference>
<dbReference type="EMBL" id="CAKKNE010000006">
    <property type="protein sequence ID" value="CAH0378582.1"/>
    <property type="molecule type" value="Genomic_DNA"/>
</dbReference>
<protein>
    <recommendedName>
        <fullName evidence="9">Signal recognition particle receptor subunit beta</fullName>
    </recommendedName>
</protein>
<dbReference type="GO" id="GO:0034067">
    <property type="term" value="P:protein localization to Golgi apparatus"/>
    <property type="evidence" value="ECO:0007669"/>
    <property type="project" value="TreeGrafter"/>
</dbReference>
<evidence type="ECO:0008006" key="9">
    <source>
        <dbReference type="Google" id="ProtNLM"/>
    </source>
</evidence>
<dbReference type="SMART" id="SM00177">
    <property type="entry name" value="ARF"/>
    <property type="match status" value="1"/>
</dbReference>
<dbReference type="GO" id="GO:0003924">
    <property type="term" value="F:GTPase activity"/>
    <property type="evidence" value="ECO:0007669"/>
    <property type="project" value="InterPro"/>
</dbReference>
<dbReference type="SUPFAM" id="SSF52540">
    <property type="entry name" value="P-loop containing nucleoside triphosphate hydrolases"/>
    <property type="match status" value="1"/>
</dbReference>
<dbReference type="GO" id="GO:0005794">
    <property type="term" value="C:Golgi apparatus"/>
    <property type="evidence" value="ECO:0007669"/>
    <property type="project" value="TreeGrafter"/>
</dbReference>
<dbReference type="EMBL" id="HBIW01007747">
    <property type="protein sequence ID" value="CAE0691093.1"/>
    <property type="molecule type" value="Transcribed_RNA"/>
</dbReference>
<dbReference type="AlphaFoldDB" id="A0A7S3ZR93"/>
<evidence type="ECO:0000256" key="3">
    <source>
        <dbReference type="PIRSR" id="PIRSR606689-1"/>
    </source>
</evidence>
<dbReference type="InterPro" id="IPR027417">
    <property type="entry name" value="P-loop_NTPase"/>
</dbReference>
<evidence type="ECO:0000313" key="7">
    <source>
        <dbReference type="EMBL" id="CAH0378582.1"/>
    </source>
</evidence>
<evidence type="ECO:0000313" key="6">
    <source>
        <dbReference type="EMBL" id="CAE0691093.1"/>
    </source>
</evidence>
<accession>A0A7S3ZR93</accession>
<keyword evidence="2 3" id="KW-0342">GTP-binding</keyword>
<dbReference type="PANTHER" id="PTHR45909:SF1">
    <property type="entry name" value="ADP-RIBOSYLATION FACTOR-RELATED PROTEIN 1"/>
    <property type="match status" value="1"/>
</dbReference>
<dbReference type="PANTHER" id="PTHR45909">
    <property type="entry name" value="ADP-RIBOSYLATION FACTOR-RELATED PROTEIN 1"/>
    <property type="match status" value="1"/>
</dbReference>
<dbReference type="Pfam" id="PF00025">
    <property type="entry name" value="Arf"/>
    <property type="match status" value="1"/>
</dbReference>
<dbReference type="OrthoDB" id="442317at2759"/>
<dbReference type="InterPro" id="IPR006689">
    <property type="entry name" value="Small_GTPase_ARF/SAR"/>
</dbReference>
<gene>
    <name evidence="6" type="ORF">PCAL00307_LOCUS6529</name>
    <name evidence="7" type="ORF">PECAL_6P01720</name>
</gene>
<feature type="compositionally biased region" description="Basic and acidic residues" evidence="5">
    <location>
        <begin position="209"/>
        <end position="219"/>
    </location>
</feature>
<feature type="binding site" evidence="3">
    <location>
        <begin position="47"/>
        <end position="54"/>
    </location>
    <ligand>
        <name>GTP</name>
        <dbReference type="ChEBI" id="CHEBI:37565"/>
    </ligand>
</feature>
<feature type="binding site" evidence="4">
    <location>
        <position position="54"/>
    </location>
    <ligand>
        <name>Mg(2+)</name>
        <dbReference type="ChEBI" id="CHEBI:18420"/>
    </ligand>
</feature>
<feature type="binding site" evidence="4">
    <location>
        <position position="84"/>
    </location>
    <ligand>
        <name>Mg(2+)</name>
        <dbReference type="ChEBI" id="CHEBI:18420"/>
    </ligand>
</feature>
<evidence type="ECO:0000256" key="1">
    <source>
        <dbReference type="ARBA" id="ARBA00022741"/>
    </source>
</evidence>
<dbReference type="PROSITE" id="PS51417">
    <property type="entry name" value="ARF"/>
    <property type="match status" value="1"/>
</dbReference>
<evidence type="ECO:0000256" key="2">
    <source>
        <dbReference type="ARBA" id="ARBA00023134"/>
    </source>
</evidence>
<reference evidence="6" key="1">
    <citation type="submission" date="2021-01" db="EMBL/GenBank/DDBJ databases">
        <authorList>
            <person name="Corre E."/>
            <person name="Pelletier E."/>
            <person name="Niang G."/>
            <person name="Scheremetjew M."/>
            <person name="Finn R."/>
            <person name="Kale V."/>
            <person name="Holt S."/>
            <person name="Cochrane G."/>
            <person name="Meng A."/>
            <person name="Brown T."/>
            <person name="Cohen L."/>
        </authorList>
    </citation>
    <scope>NUCLEOTIDE SEQUENCE</scope>
    <source>
        <strain evidence="6">CCMP1756</strain>
    </source>
</reference>
<dbReference type="InterPro" id="IPR024156">
    <property type="entry name" value="Small_GTPase_ARF"/>
</dbReference>
<keyword evidence="8" id="KW-1185">Reference proteome</keyword>
<evidence type="ECO:0000256" key="4">
    <source>
        <dbReference type="PIRSR" id="PIRSR606689-2"/>
    </source>
</evidence>
<feature type="binding site" evidence="3">
    <location>
        <position position="117"/>
    </location>
    <ligand>
        <name>GTP</name>
        <dbReference type="ChEBI" id="CHEBI:37565"/>
    </ligand>
</feature>
<dbReference type="GO" id="GO:0006886">
    <property type="term" value="P:intracellular protein transport"/>
    <property type="evidence" value="ECO:0007669"/>
    <property type="project" value="TreeGrafter"/>
</dbReference>
<dbReference type="GO" id="GO:0043001">
    <property type="term" value="P:Golgi to plasma membrane protein transport"/>
    <property type="evidence" value="ECO:0007669"/>
    <property type="project" value="TreeGrafter"/>
</dbReference>
<sequence>MDQLYLRCEDRLAAWGESLRSCCDAFERTCCGALIARKKTRAALICGLDGAGKTTVLCCVPAVRRNLEKWARKHGVDELHTAPTCGHQLVEFAMTRSATARCERRARVNWRVWDVSGKENWRGAWLMFCAHSHAVVFVVDATDVDRLGLARKELHQLFRHPALKKMPLLVLCNKSDGQTQPTENPVHAEADAPAPAPAPHDSSSESDDEGKKDETKEPPVEEPPATPRSSQILTADQVKAALQLDALQAQNRLDVRVIETTVTTGKGIDAGFQWLTDKVDYM</sequence>
<dbReference type="GO" id="GO:0046872">
    <property type="term" value="F:metal ion binding"/>
    <property type="evidence" value="ECO:0007669"/>
    <property type="project" value="UniProtKB-KW"/>
</dbReference>
<feature type="region of interest" description="Disordered" evidence="5">
    <location>
        <begin position="174"/>
        <end position="232"/>
    </location>
</feature>
<dbReference type="GO" id="GO:0005525">
    <property type="term" value="F:GTP binding"/>
    <property type="evidence" value="ECO:0007669"/>
    <property type="project" value="UniProtKB-KW"/>
</dbReference>